<reference evidence="13" key="1">
    <citation type="submission" date="2020-05" db="EMBL/GenBank/DDBJ databases">
        <title>Phylogenomic resolution of chytrid fungi.</title>
        <authorList>
            <person name="Stajich J.E."/>
            <person name="Amses K."/>
            <person name="Simmons R."/>
            <person name="Seto K."/>
            <person name="Myers J."/>
            <person name="Bonds A."/>
            <person name="Quandt C.A."/>
            <person name="Barry K."/>
            <person name="Liu P."/>
            <person name="Grigoriev I."/>
            <person name="Longcore J.E."/>
            <person name="James T.Y."/>
        </authorList>
    </citation>
    <scope>NUCLEOTIDE SEQUENCE</scope>
    <source>
        <strain evidence="13">JEL0379</strain>
    </source>
</reference>
<feature type="transmembrane region" description="Helical" evidence="10">
    <location>
        <begin position="656"/>
        <end position="677"/>
    </location>
</feature>
<evidence type="ECO:0000259" key="12">
    <source>
        <dbReference type="PROSITE" id="PS50259"/>
    </source>
</evidence>
<feature type="region of interest" description="Disordered" evidence="9">
    <location>
        <begin position="778"/>
        <end position="807"/>
    </location>
</feature>
<comment type="subcellular location">
    <subcellularLocation>
        <location evidence="1">Membrane</location>
        <topology evidence="1">Multi-pass membrane protein</topology>
    </subcellularLocation>
</comment>
<dbReference type="InterPro" id="IPR002455">
    <property type="entry name" value="GPCR3_GABA-B"/>
</dbReference>
<feature type="transmembrane region" description="Helical" evidence="10">
    <location>
        <begin position="532"/>
        <end position="553"/>
    </location>
</feature>
<proteinExistence type="predicted"/>
<dbReference type="PANTHER" id="PTHR10519:SF20">
    <property type="entry name" value="G-PROTEIN COUPLED RECEPTOR 156-RELATED"/>
    <property type="match status" value="1"/>
</dbReference>
<organism evidence="13 14">
    <name type="scientific">Geranomyces variabilis</name>
    <dbReference type="NCBI Taxonomy" id="109894"/>
    <lineage>
        <taxon>Eukaryota</taxon>
        <taxon>Fungi</taxon>
        <taxon>Fungi incertae sedis</taxon>
        <taxon>Chytridiomycota</taxon>
        <taxon>Chytridiomycota incertae sedis</taxon>
        <taxon>Chytridiomycetes</taxon>
        <taxon>Spizellomycetales</taxon>
        <taxon>Powellomycetaceae</taxon>
        <taxon>Geranomyces</taxon>
    </lineage>
</organism>
<evidence type="ECO:0000313" key="14">
    <source>
        <dbReference type="Proteomes" id="UP001212152"/>
    </source>
</evidence>
<evidence type="ECO:0000256" key="7">
    <source>
        <dbReference type="ARBA" id="ARBA00023180"/>
    </source>
</evidence>
<evidence type="ECO:0000256" key="6">
    <source>
        <dbReference type="ARBA" id="ARBA00023170"/>
    </source>
</evidence>
<gene>
    <name evidence="13" type="ORF">HDU87_008394</name>
</gene>
<feature type="region of interest" description="Disordered" evidence="9">
    <location>
        <begin position="848"/>
        <end position="895"/>
    </location>
</feature>
<dbReference type="GO" id="GO:0038039">
    <property type="term" value="C:G protein-coupled receptor heterodimeric complex"/>
    <property type="evidence" value="ECO:0007669"/>
    <property type="project" value="TreeGrafter"/>
</dbReference>
<name>A0AAD5TCN4_9FUNG</name>
<evidence type="ECO:0000256" key="11">
    <source>
        <dbReference type="SAM" id="SignalP"/>
    </source>
</evidence>
<dbReference type="SUPFAM" id="SSF53822">
    <property type="entry name" value="Periplasmic binding protein-like I"/>
    <property type="match status" value="1"/>
</dbReference>
<evidence type="ECO:0000256" key="4">
    <source>
        <dbReference type="ARBA" id="ARBA00023040"/>
    </source>
</evidence>
<feature type="transmembrane region" description="Helical" evidence="10">
    <location>
        <begin position="573"/>
        <end position="597"/>
    </location>
</feature>
<dbReference type="GO" id="GO:0004965">
    <property type="term" value="F:G protein-coupled GABA receptor activity"/>
    <property type="evidence" value="ECO:0007669"/>
    <property type="project" value="InterPro"/>
</dbReference>
<feature type="transmembrane region" description="Helical" evidence="10">
    <location>
        <begin position="498"/>
        <end position="520"/>
    </location>
</feature>
<protein>
    <recommendedName>
        <fullName evidence="12">G-protein coupled receptors family 3 profile domain-containing protein</fullName>
    </recommendedName>
</protein>
<keyword evidence="14" id="KW-1185">Reference proteome</keyword>
<dbReference type="Gene3D" id="3.40.50.2300">
    <property type="match status" value="2"/>
</dbReference>
<feature type="transmembrane region" description="Helical" evidence="10">
    <location>
        <begin position="684"/>
        <end position="703"/>
    </location>
</feature>
<dbReference type="Pfam" id="PF01094">
    <property type="entry name" value="ANF_receptor"/>
    <property type="match status" value="1"/>
</dbReference>
<keyword evidence="6" id="KW-0675">Receptor</keyword>
<evidence type="ECO:0000256" key="3">
    <source>
        <dbReference type="ARBA" id="ARBA00022989"/>
    </source>
</evidence>
<evidence type="ECO:0000256" key="5">
    <source>
        <dbReference type="ARBA" id="ARBA00023136"/>
    </source>
</evidence>
<feature type="transmembrane region" description="Helical" evidence="10">
    <location>
        <begin position="618"/>
        <end position="636"/>
    </location>
</feature>
<feature type="chain" id="PRO_5042067862" description="G-protein coupled receptors family 3 profile domain-containing protein" evidence="11">
    <location>
        <begin position="20"/>
        <end position="895"/>
    </location>
</feature>
<keyword evidence="11" id="KW-0732">Signal</keyword>
<evidence type="ECO:0000313" key="13">
    <source>
        <dbReference type="EMBL" id="KAJ3171288.1"/>
    </source>
</evidence>
<feature type="compositionally biased region" description="Low complexity" evidence="9">
    <location>
        <begin position="848"/>
        <end position="862"/>
    </location>
</feature>
<dbReference type="CDD" id="cd15047">
    <property type="entry name" value="7tmC_GABA-B-like"/>
    <property type="match status" value="1"/>
</dbReference>
<comment type="caution">
    <text evidence="13">The sequence shown here is derived from an EMBL/GenBank/DDBJ whole genome shotgun (WGS) entry which is preliminary data.</text>
</comment>
<feature type="signal peptide" evidence="11">
    <location>
        <begin position="1"/>
        <end position="19"/>
    </location>
</feature>
<sequence>MRIPTLWVALFAAIVVTSSFDTTALGDGGGLVYLRIGVIADNGDPQDPSWNDTLRATWQSYLLAQSDINADPTAFGLPATARIYLDMFDLMETTGSYNGAAMLASLNAYDNGAIAILGTDGSGSTMAVAQVMGRLQMPQCSSWAGDDVLSDKQSYPYFFRTLSGASDDITYLLPVMQYFGWTQFSFIYADSGLGNAYASAISDLLITDTQWQVTSKFTNYLTVDSDSTVIAIAIDQMARSFADGTRVVWLAGNMDWMAVMMLYAYKAGLMRDDTDISTELLDMTSDPVLTQEILRGSFFGSSGNAQTPDADRWQQRLPTLDPTLFPSMNLPGVSNLDITYACVQALVAGWAKFLADGAARGDPDVSLENLAARMFNANFTPDVWNTGVDSPAGYLVFDQNGDMLPAGYQIFNYNNTDQVIIGTSTQSNYTPLSDPTFRDGTHVVPLTAVQRLPVNSTWKSFDALALLVISIIGIIATVVTTATIWMNRQHSVVKRASPAFSMLTLLGIVAGYCTIFPYIGIPTAKACVAQTWLPPVAFSLVYASIAVKSWRLYKIFHHPLLSKNLTVKTPELLFYVSIQLAIQAASLLAVFTLPNCFQPRPSHRDLLVVTRVQHAFEASLYGTNSLLMVFVLFLTWKNRAIDSSYNETSQIAAASWNFVALLAIGLPLVYLPALYSYQFIMRHVLLVLMTTFTLVILFGPALLQIAGIRANEVDLGEVNNLMRMTLDTSALSGASAAGTMSSSLVANSDDGGRALTYRLSNVTITKVELTENATMEVERTRGGHNGGGGGGEADDGGTCRPEEEAAAGTGADLILAFKERGKQKTTVRMSFRNQAEQAHWHTLLESAAAVSRSRTTSPTGSGLKDNNNNNKGSREQALRGVAPKSRDILKTATEV</sequence>
<evidence type="ECO:0000256" key="9">
    <source>
        <dbReference type="SAM" id="MobiDB-lite"/>
    </source>
</evidence>
<dbReference type="PRINTS" id="PR00248">
    <property type="entry name" value="GPCRMGR"/>
</dbReference>
<dbReference type="PROSITE" id="PS50259">
    <property type="entry name" value="G_PROTEIN_RECEP_F3_4"/>
    <property type="match status" value="1"/>
</dbReference>
<keyword evidence="3 10" id="KW-1133">Transmembrane helix</keyword>
<dbReference type="InterPro" id="IPR028082">
    <property type="entry name" value="Peripla_BP_I"/>
</dbReference>
<evidence type="ECO:0000256" key="1">
    <source>
        <dbReference type="ARBA" id="ARBA00004141"/>
    </source>
</evidence>
<accession>A0AAD5TCN4</accession>
<dbReference type="InterPro" id="IPR001828">
    <property type="entry name" value="ANF_lig-bd_rcpt"/>
</dbReference>
<evidence type="ECO:0000256" key="8">
    <source>
        <dbReference type="ARBA" id="ARBA00023224"/>
    </source>
</evidence>
<keyword evidence="8" id="KW-0807">Transducer</keyword>
<evidence type="ECO:0000256" key="2">
    <source>
        <dbReference type="ARBA" id="ARBA00022692"/>
    </source>
</evidence>
<feature type="transmembrane region" description="Helical" evidence="10">
    <location>
        <begin position="463"/>
        <end position="486"/>
    </location>
</feature>
<keyword evidence="4" id="KW-0297">G-protein coupled receptor</keyword>
<dbReference type="Proteomes" id="UP001212152">
    <property type="component" value="Unassembled WGS sequence"/>
</dbReference>
<dbReference type="Pfam" id="PF00003">
    <property type="entry name" value="7tm_3"/>
    <property type="match status" value="1"/>
</dbReference>
<dbReference type="PANTHER" id="PTHR10519">
    <property type="entry name" value="GABA-B RECEPTOR"/>
    <property type="match status" value="1"/>
</dbReference>
<keyword evidence="5 10" id="KW-0472">Membrane</keyword>
<dbReference type="InterPro" id="IPR000337">
    <property type="entry name" value="GPCR_3"/>
</dbReference>
<feature type="domain" description="G-protein coupled receptors family 3 profile" evidence="12">
    <location>
        <begin position="462"/>
        <end position="705"/>
    </location>
</feature>
<dbReference type="InterPro" id="IPR017978">
    <property type="entry name" value="GPCR_3_C"/>
</dbReference>
<dbReference type="EMBL" id="JADGJQ010000088">
    <property type="protein sequence ID" value="KAJ3171288.1"/>
    <property type="molecule type" value="Genomic_DNA"/>
</dbReference>
<evidence type="ECO:0000256" key="10">
    <source>
        <dbReference type="SAM" id="Phobius"/>
    </source>
</evidence>
<dbReference type="AlphaFoldDB" id="A0AAD5TCN4"/>
<keyword evidence="2 10" id="KW-0812">Transmembrane</keyword>
<keyword evidence="7" id="KW-0325">Glycoprotein</keyword>